<sequence>MKAAKRWSVGNLVSLPGARHRVPARRRLWIIMSLSLIIMTLSLITMLAIMAYMYPHNSKRACYMVSSRGCKALSDWLPPLPREYSDDEIAARVVIREIMSNVPVIRRDSKIAFMFLTPGPLPFERLWERFFQ</sequence>
<keyword evidence="3" id="KW-1185">Reference proteome</keyword>
<keyword evidence="1" id="KW-0472">Membrane</keyword>
<evidence type="ECO:0000256" key="1">
    <source>
        <dbReference type="SAM" id="Phobius"/>
    </source>
</evidence>
<keyword evidence="1" id="KW-0812">Transmembrane</keyword>
<dbReference type="AlphaFoldDB" id="A0ABC8L0Q7"/>
<organism evidence="2 3">
    <name type="scientific">Eruca vesicaria subsp. sativa</name>
    <name type="common">Garden rocket</name>
    <name type="synonym">Eruca sativa</name>
    <dbReference type="NCBI Taxonomy" id="29727"/>
    <lineage>
        <taxon>Eukaryota</taxon>
        <taxon>Viridiplantae</taxon>
        <taxon>Streptophyta</taxon>
        <taxon>Embryophyta</taxon>
        <taxon>Tracheophyta</taxon>
        <taxon>Spermatophyta</taxon>
        <taxon>Magnoliopsida</taxon>
        <taxon>eudicotyledons</taxon>
        <taxon>Gunneridae</taxon>
        <taxon>Pentapetalae</taxon>
        <taxon>rosids</taxon>
        <taxon>malvids</taxon>
        <taxon>Brassicales</taxon>
        <taxon>Brassicaceae</taxon>
        <taxon>Brassiceae</taxon>
        <taxon>Eruca</taxon>
    </lineage>
</organism>
<dbReference type="InterPro" id="IPR044174">
    <property type="entry name" value="BC10-like"/>
</dbReference>
<reference evidence="2 3" key="1">
    <citation type="submission" date="2022-03" db="EMBL/GenBank/DDBJ databases">
        <authorList>
            <person name="Macdonald S."/>
            <person name="Ahmed S."/>
            <person name="Newling K."/>
        </authorList>
    </citation>
    <scope>NUCLEOTIDE SEQUENCE [LARGE SCALE GENOMIC DNA]</scope>
</reference>
<name>A0ABC8L0Q7_ERUVS</name>
<dbReference type="Proteomes" id="UP001642260">
    <property type="component" value="Unassembled WGS sequence"/>
</dbReference>
<evidence type="ECO:0000313" key="2">
    <source>
        <dbReference type="EMBL" id="CAH8361782.1"/>
    </source>
</evidence>
<feature type="transmembrane region" description="Helical" evidence="1">
    <location>
        <begin position="28"/>
        <end position="54"/>
    </location>
</feature>
<keyword evidence="1" id="KW-1133">Transmembrane helix</keyword>
<comment type="caution">
    <text evidence="2">The sequence shown here is derived from an EMBL/GenBank/DDBJ whole genome shotgun (WGS) entry which is preliminary data.</text>
</comment>
<proteinExistence type="predicted"/>
<gene>
    <name evidence="2" type="ORF">ERUC_LOCUS27538</name>
</gene>
<dbReference type="PANTHER" id="PTHR31042:SF114">
    <property type="entry name" value="(RAPE) HYPOTHETICAL PROTEIN"/>
    <property type="match status" value="1"/>
</dbReference>
<accession>A0ABC8L0Q7</accession>
<dbReference type="PANTHER" id="PTHR31042">
    <property type="entry name" value="CORE-2/I-BRANCHING BETA-1,6-N-ACETYLGLUCOSAMINYLTRANSFERASE FAMILY PROTEIN-RELATED"/>
    <property type="match status" value="1"/>
</dbReference>
<dbReference type="EMBL" id="CAKOAT010316154">
    <property type="protein sequence ID" value="CAH8361782.1"/>
    <property type="molecule type" value="Genomic_DNA"/>
</dbReference>
<evidence type="ECO:0000313" key="3">
    <source>
        <dbReference type="Proteomes" id="UP001642260"/>
    </source>
</evidence>
<protein>
    <submittedName>
        <fullName evidence="2">Uncharacterized protein</fullName>
    </submittedName>
</protein>